<accession>A0A8H5ZXF4</accession>
<dbReference type="EMBL" id="ML735234">
    <property type="protein sequence ID" value="KAE8392838.1"/>
    <property type="molecule type" value="Genomic_DNA"/>
</dbReference>
<dbReference type="GO" id="GO:0016491">
    <property type="term" value="F:oxidoreductase activity"/>
    <property type="evidence" value="ECO:0007669"/>
    <property type="project" value="UniProtKB-KW"/>
</dbReference>
<evidence type="ECO:0000256" key="6">
    <source>
        <dbReference type="ARBA" id="ARBA00023027"/>
    </source>
</evidence>
<comment type="catalytic activity">
    <reaction evidence="8">
        <text>xylitol + NADP(+) = D-xylose + NADPH + H(+)</text>
        <dbReference type="Rhea" id="RHEA:27445"/>
        <dbReference type="ChEBI" id="CHEBI:15378"/>
        <dbReference type="ChEBI" id="CHEBI:17151"/>
        <dbReference type="ChEBI" id="CHEBI:53455"/>
        <dbReference type="ChEBI" id="CHEBI:57783"/>
        <dbReference type="ChEBI" id="CHEBI:58349"/>
        <dbReference type="EC" id="1.1.1.307"/>
    </reaction>
</comment>
<sequence>MKSTRIGKGAEMPLVGFGLWKVPKESCADVVYNAIKAGYRLFDGACDYGNEAECGEGVARAIKEGLVKREDLFIVSKLWNTFHETDRVQEIAAKQLTDWQIDYFDLYLIHFPIALKYVSPEVRYPPGWCYEGSSVQSSTASIQETWQAMEKLVDRGLVKEIGVCNFSGSLLTDLLCYARIRPAVLQIEHHPYLTQDRLVRFAQGEGIAVMAFSSFGAQSYLELGNSSATASPSLLVHPTVVAIAERVGRTPSQVLLRWATQRGIVVIPKSTNEGRMQMNLESSEFELEETDIKEISGLNTGQRFNDPMEFLGRFPIYA</sequence>
<evidence type="ECO:0000256" key="3">
    <source>
        <dbReference type="ARBA" id="ARBA00012845"/>
    </source>
</evidence>
<comment type="pathway">
    <text evidence="1">Carbohydrate metabolism; D-xylose degradation.</text>
</comment>
<reference evidence="15 16" key="1">
    <citation type="submission" date="2019-04" db="EMBL/GenBank/DDBJ databases">
        <title>Aspergillus burnettii sp. nov., novel species from soil in southeast Queensland.</title>
        <authorList>
            <person name="Gilchrist C.L.M."/>
            <person name="Pitt J.I."/>
            <person name="Lange L."/>
            <person name="Lacey H.J."/>
            <person name="Vuong D."/>
            <person name="Midgley D.J."/>
            <person name="Greenfield P."/>
            <person name="Bradbury M."/>
            <person name="Lacey E."/>
            <person name="Busk P.K."/>
            <person name="Pilgaard B."/>
            <person name="Chooi Y.H."/>
            <person name="Piggott A.M."/>
        </authorList>
    </citation>
    <scope>NUCLEOTIDE SEQUENCE [LARGE SCALE GENOMIC DNA]</scope>
    <source>
        <strain evidence="15 16">FRR 5400</strain>
    </source>
</reference>
<dbReference type="InterPro" id="IPR020471">
    <property type="entry name" value="AKR"/>
</dbReference>
<proteinExistence type="inferred from homology"/>
<dbReference type="InterPro" id="IPR018170">
    <property type="entry name" value="Aldo/ket_reductase_CS"/>
</dbReference>
<dbReference type="SUPFAM" id="SSF51430">
    <property type="entry name" value="NAD(P)-linked oxidoreductase"/>
    <property type="match status" value="1"/>
</dbReference>
<evidence type="ECO:0000256" key="12">
    <source>
        <dbReference type="PIRSR" id="PIRSR000097-3"/>
    </source>
</evidence>
<comment type="similarity">
    <text evidence="2">Belongs to the aldo/keto reductase family.</text>
</comment>
<feature type="active site" description="Proton donor" evidence="10">
    <location>
        <position position="48"/>
    </location>
</feature>
<dbReference type="Proteomes" id="UP000326877">
    <property type="component" value="Unassembled WGS sequence"/>
</dbReference>
<organism evidence="14">
    <name type="scientific">Petromyces alliaceus</name>
    <name type="common">Aspergillus alliaceus</name>
    <dbReference type="NCBI Taxonomy" id="209559"/>
    <lineage>
        <taxon>Eukaryota</taxon>
        <taxon>Fungi</taxon>
        <taxon>Dikarya</taxon>
        <taxon>Ascomycota</taxon>
        <taxon>Pezizomycotina</taxon>
        <taxon>Eurotiomycetes</taxon>
        <taxon>Eurotiomycetidae</taxon>
        <taxon>Eurotiales</taxon>
        <taxon>Aspergillaceae</taxon>
        <taxon>Aspergillus</taxon>
        <taxon>Aspergillus subgen. Circumdati</taxon>
    </lineage>
</organism>
<evidence type="ECO:0000256" key="1">
    <source>
        <dbReference type="ARBA" id="ARBA00004722"/>
    </source>
</evidence>
<dbReference type="AlphaFoldDB" id="A0A5N7CGE9"/>
<evidence type="ECO:0000256" key="11">
    <source>
        <dbReference type="PIRSR" id="PIRSR000097-2"/>
    </source>
</evidence>
<keyword evidence="6" id="KW-0520">NAD</keyword>
<dbReference type="PANTHER" id="PTHR11732">
    <property type="entry name" value="ALDO/KETO REDUCTASE"/>
    <property type="match status" value="1"/>
</dbReference>
<comment type="catalytic activity">
    <reaction evidence="9">
        <text>xylitol + NAD(+) = D-xylose + NADH + H(+)</text>
        <dbReference type="Rhea" id="RHEA:27441"/>
        <dbReference type="ChEBI" id="CHEBI:15378"/>
        <dbReference type="ChEBI" id="CHEBI:17151"/>
        <dbReference type="ChEBI" id="CHEBI:53455"/>
        <dbReference type="ChEBI" id="CHEBI:57540"/>
        <dbReference type="ChEBI" id="CHEBI:57945"/>
        <dbReference type="EC" id="1.1.1.307"/>
    </reaction>
</comment>
<evidence type="ECO:0000313" key="15">
    <source>
        <dbReference type="EMBL" id="KAF5858728.1"/>
    </source>
</evidence>
<dbReference type="PIRSF" id="PIRSF000097">
    <property type="entry name" value="AKR"/>
    <property type="match status" value="1"/>
</dbReference>
<name>A0A5N7CGE9_PETAA</name>
<dbReference type="Proteomes" id="UP000541154">
    <property type="component" value="Unassembled WGS sequence"/>
</dbReference>
<dbReference type="OMA" id="DMYLVHT"/>
<feature type="domain" description="NADP-dependent oxidoreductase" evidence="13">
    <location>
        <begin position="16"/>
        <end position="298"/>
    </location>
</feature>
<feature type="site" description="Lowers pKa of active site Tyr" evidence="12">
    <location>
        <position position="77"/>
    </location>
</feature>
<dbReference type="InterPro" id="IPR023210">
    <property type="entry name" value="NADP_OxRdtase_dom"/>
</dbReference>
<keyword evidence="16" id="KW-1185">Reference proteome</keyword>
<evidence type="ECO:0000313" key="14">
    <source>
        <dbReference type="EMBL" id="KAE8392838.1"/>
    </source>
</evidence>
<dbReference type="Pfam" id="PF00248">
    <property type="entry name" value="Aldo_ket_red"/>
    <property type="match status" value="1"/>
</dbReference>
<evidence type="ECO:0000259" key="13">
    <source>
        <dbReference type="Pfam" id="PF00248"/>
    </source>
</evidence>
<feature type="binding site" evidence="11">
    <location>
        <position position="110"/>
    </location>
    <ligand>
        <name>substrate</name>
    </ligand>
</feature>
<accession>A0A5N7CGE9</accession>
<keyword evidence="4" id="KW-0119">Carbohydrate metabolism</keyword>
<evidence type="ECO:0000256" key="4">
    <source>
        <dbReference type="ARBA" id="ARBA00022629"/>
    </source>
</evidence>
<comment type="function">
    <text evidence="7">Catalyzes the initial reaction in the xylose utilization pathway by reducing D-xylose into xylitol. Xylose is a major component of hemicelluloses such as xylan. Most fungi utilize D-xylose via three enzymatic reactions, xylose reductase (XR), xylitol dehydrogenase (XDH), and xylulokinase, to form xylulose 5-phosphate, which enters pentose phosphate pathway.</text>
</comment>
<evidence type="ECO:0000256" key="8">
    <source>
        <dbReference type="ARBA" id="ARBA00047534"/>
    </source>
</evidence>
<evidence type="ECO:0000256" key="7">
    <source>
        <dbReference type="ARBA" id="ARBA00025065"/>
    </source>
</evidence>
<evidence type="ECO:0000313" key="16">
    <source>
        <dbReference type="Proteomes" id="UP000541154"/>
    </source>
</evidence>
<evidence type="ECO:0000256" key="10">
    <source>
        <dbReference type="PIRSR" id="PIRSR000097-1"/>
    </source>
</evidence>
<keyword evidence="5" id="KW-0560">Oxidoreductase</keyword>
<gene>
    <name evidence="15" type="primary">XYL1_2</name>
    <name evidence="14" type="ORF">BDV23DRAFT_150588</name>
    <name evidence="15" type="ORF">ETB97_003837</name>
</gene>
<reference evidence="14" key="2">
    <citation type="submission" date="2019-04" db="EMBL/GenBank/DDBJ databases">
        <title>Friends and foes A comparative genomics studyof 23 Aspergillus species from section Flavi.</title>
        <authorList>
            <consortium name="DOE Joint Genome Institute"/>
            <person name="Kjaerbolling I."/>
            <person name="Vesth T."/>
            <person name="Frisvad J.C."/>
            <person name="Nybo J.L."/>
            <person name="Theobald S."/>
            <person name="Kildgaard S."/>
            <person name="Isbrandt T."/>
            <person name="Kuo A."/>
            <person name="Sato A."/>
            <person name="Lyhne E.K."/>
            <person name="Kogle M.E."/>
            <person name="Wiebenga A."/>
            <person name="Kun R.S."/>
            <person name="Lubbers R.J."/>
            <person name="Makela M.R."/>
            <person name="Barry K."/>
            <person name="Chovatia M."/>
            <person name="Clum A."/>
            <person name="Daum C."/>
            <person name="Haridas S."/>
            <person name="He G."/>
            <person name="LaButti K."/>
            <person name="Lipzen A."/>
            <person name="Mondo S."/>
            <person name="Riley R."/>
            <person name="Salamov A."/>
            <person name="Simmons B.A."/>
            <person name="Magnuson J.K."/>
            <person name="Henrissat B."/>
            <person name="Mortensen U.H."/>
            <person name="Larsen T.O."/>
            <person name="Devries R.P."/>
            <person name="Grigoriev I.V."/>
            <person name="Machida M."/>
            <person name="Baker S.E."/>
            <person name="Andersen M.R."/>
        </authorList>
    </citation>
    <scope>NUCLEOTIDE SEQUENCE [LARGE SCALE GENOMIC DNA]</scope>
    <source>
        <strain evidence="14">IBT 14317</strain>
    </source>
</reference>
<dbReference type="InterPro" id="IPR036812">
    <property type="entry name" value="NAD(P)_OxRdtase_dom_sf"/>
</dbReference>
<keyword evidence="4" id="KW-0859">Xylose metabolism</keyword>
<evidence type="ECO:0000256" key="9">
    <source>
        <dbReference type="ARBA" id="ARBA00049485"/>
    </source>
</evidence>
<dbReference type="PROSITE" id="PS00062">
    <property type="entry name" value="ALDOKETO_REDUCTASE_2"/>
    <property type="match status" value="1"/>
</dbReference>
<dbReference type="PRINTS" id="PR00069">
    <property type="entry name" value="ALDKETRDTASE"/>
</dbReference>
<dbReference type="EC" id="1.1.1.307" evidence="3"/>
<dbReference type="OrthoDB" id="416253at2759"/>
<protein>
    <recommendedName>
        <fullName evidence="3">D-xylose reductase [NAD(P)H]</fullName>
        <ecNumber evidence="3">1.1.1.307</ecNumber>
    </recommendedName>
</protein>
<dbReference type="GO" id="GO:0042732">
    <property type="term" value="P:D-xylose metabolic process"/>
    <property type="evidence" value="ECO:0007669"/>
    <property type="project" value="UniProtKB-KW"/>
</dbReference>
<evidence type="ECO:0000256" key="5">
    <source>
        <dbReference type="ARBA" id="ARBA00023002"/>
    </source>
</evidence>
<accession>A0A5N6FYN8</accession>
<dbReference type="FunFam" id="3.20.20.100:FF:000007">
    <property type="entry name" value="NAD(P)H-dependent D-xylose reductase xyl1"/>
    <property type="match status" value="1"/>
</dbReference>
<dbReference type="Gene3D" id="3.20.20.100">
    <property type="entry name" value="NADP-dependent oxidoreductase domain"/>
    <property type="match status" value="1"/>
</dbReference>
<evidence type="ECO:0000256" key="2">
    <source>
        <dbReference type="ARBA" id="ARBA00007905"/>
    </source>
</evidence>
<dbReference type="EMBL" id="SPNV01000193">
    <property type="protein sequence ID" value="KAF5858728.1"/>
    <property type="molecule type" value="Genomic_DNA"/>
</dbReference>
<dbReference type="PROSITE" id="PS00798">
    <property type="entry name" value="ALDOKETO_REDUCTASE_1"/>
    <property type="match status" value="1"/>
</dbReference>